<dbReference type="EMBL" id="SNRW01006260">
    <property type="protein sequence ID" value="KAA6383411.1"/>
    <property type="molecule type" value="Genomic_DNA"/>
</dbReference>
<dbReference type="AlphaFoldDB" id="A0A5J4VLF0"/>
<organism evidence="2 3">
    <name type="scientific">Streblomastix strix</name>
    <dbReference type="NCBI Taxonomy" id="222440"/>
    <lineage>
        <taxon>Eukaryota</taxon>
        <taxon>Metamonada</taxon>
        <taxon>Preaxostyla</taxon>
        <taxon>Oxymonadida</taxon>
        <taxon>Streblomastigidae</taxon>
        <taxon>Streblomastix</taxon>
    </lineage>
</organism>
<proteinExistence type="predicted"/>
<accession>A0A5J4VLF0</accession>
<gene>
    <name evidence="2" type="ORF">EZS28_021065</name>
</gene>
<sequence length="271" mass="28694">MYDQNWYNSGDAVPDQITPASDATPLSEGTATAGVSTEYSRGDHVHPINITITISPSYSASGSVGSTNYYARNDHSHLLNIITSIPSQDIASRSVGTTNFYARNDHQHPINLKTDSSIIPIVNGVCTNGTSAFYAGNDHVHPQQLQYDGNITATKFIKTSGTGTDQTITRTIGNNGQNQLGFTIVKAGQDGQADRGLQIIADGNTLSFNGQVIVGTGANNSATNGSVNYSAGNPILQGASSLGAEGGFYSSGTDIFWRADALQFDPYYQEQ</sequence>
<evidence type="ECO:0000256" key="1">
    <source>
        <dbReference type="SAM" id="MobiDB-lite"/>
    </source>
</evidence>
<name>A0A5J4VLF0_9EUKA</name>
<evidence type="ECO:0000313" key="3">
    <source>
        <dbReference type="Proteomes" id="UP000324800"/>
    </source>
</evidence>
<dbReference type="Proteomes" id="UP000324800">
    <property type="component" value="Unassembled WGS sequence"/>
</dbReference>
<comment type="caution">
    <text evidence="2">The sequence shown here is derived from an EMBL/GenBank/DDBJ whole genome shotgun (WGS) entry which is preliminary data.</text>
</comment>
<reference evidence="2 3" key="1">
    <citation type="submission" date="2019-03" db="EMBL/GenBank/DDBJ databases">
        <title>Single cell metagenomics reveals metabolic interactions within the superorganism composed of flagellate Streblomastix strix and complex community of Bacteroidetes bacteria on its surface.</title>
        <authorList>
            <person name="Treitli S.C."/>
            <person name="Kolisko M."/>
            <person name="Husnik F."/>
            <person name="Keeling P."/>
            <person name="Hampl V."/>
        </authorList>
    </citation>
    <scope>NUCLEOTIDE SEQUENCE [LARGE SCALE GENOMIC DNA]</scope>
    <source>
        <strain evidence="2">ST1C</strain>
    </source>
</reference>
<protein>
    <submittedName>
        <fullName evidence="2">Uncharacterized protein</fullName>
    </submittedName>
</protein>
<feature type="region of interest" description="Disordered" evidence="1">
    <location>
        <begin position="1"/>
        <end position="35"/>
    </location>
</feature>
<evidence type="ECO:0000313" key="2">
    <source>
        <dbReference type="EMBL" id="KAA6383411.1"/>
    </source>
</evidence>